<dbReference type="InterPro" id="IPR011009">
    <property type="entry name" value="Kinase-like_dom_sf"/>
</dbReference>
<dbReference type="AlphaFoldDB" id="A0A811Q7F3"/>
<dbReference type="Gene3D" id="3.30.430.20">
    <property type="entry name" value="Gnk2 domain, C-X8-C-X2-C motif"/>
    <property type="match status" value="2"/>
</dbReference>
<reference evidence="5" key="1">
    <citation type="submission" date="2020-10" db="EMBL/GenBank/DDBJ databases">
        <authorList>
            <person name="Han B."/>
            <person name="Lu T."/>
            <person name="Zhao Q."/>
            <person name="Huang X."/>
            <person name="Zhao Y."/>
        </authorList>
    </citation>
    <scope>NUCLEOTIDE SEQUENCE</scope>
</reference>
<dbReference type="PANTHER" id="PTHR32099:SF42">
    <property type="entry name" value="CYSTEINE-RICH RECEPTOR-LIKE PROTEIN KINASE 9-RELATED"/>
    <property type="match status" value="1"/>
</dbReference>
<dbReference type="PROSITE" id="PS51473">
    <property type="entry name" value="GNK2"/>
    <property type="match status" value="2"/>
</dbReference>
<keyword evidence="6" id="KW-1185">Reference proteome</keyword>
<dbReference type="PANTHER" id="PTHR32099">
    <property type="entry name" value="CYSTEINE-RICH REPEAT SECRETORY PROTEIN"/>
    <property type="match status" value="1"/>
</dbReference>
<evidence type="ECO:0000256" key="3">
    <source>
        <dbReference type="SAM" id="SignalP"/>
    </source>
</evidence>
<comment type="caution">
    <text evidence="5">The sequence shown here is derived from an EMBL/GenBank/DDBJ whole genome shotgun (WGS) entry which is preliminary data.</text>
</comment>
<name>A0A811Q7F3_9POAL</name>
<proteinExistence type="predicted"/>
<sequence>MVLMLLLILCFLPMIAAQPWQICGTRNYTANTTYQFNIDYGLSYSSLRTGRHPLFAKGSTGEPPNTVYAVALCRGDLNTSSCSACVDAAFKDARQLCGLSKDATIFYDECTIRFSDVYILDMDSSNRVNTSAIVDGALILMNISSEPMFPGWDAKNQQATGNFTRFFKKMLSDTIAQVLSTTKYYAAIRVDTNDGSTTVPQLYCLAQCAPDLVEDICYDCIQNFSDLATANFAGRQGGRVLGLPCNLRYDTSKFFAGEPTWISGSSNALVPSPSPSPQLVLQLPSPKPKSNMNMNEDEALILGLDGRNSEFTVFEFSQVAEATGNFSEENKLGQGGFGPVYKVRW</sequence>
<accession>A0A811Q7F3</accession>
<dbReference type="EMBL" id="CAJGYO010000010">
    <property type="protein sequence ID" value="CAD6256534.1"/>
    <property type="molecule type" value="Genomic_DNA"/>
</dbReference>
<feature type="domain" description="Gnk2-homologous" evidence="4">
    <location>
        <begin position="145"/>
        <end position="254"/>
    </location>
</feature>
<evidence type="ECO:0000256" key="2">
    <source>
        <dbReference type="ARBA" id="ARBA00022737"/>
    </source>
</evidence>
<dbReference type="InterPro" id="IPR038408">
    <property type="entry name" value="GNK2_sf"/>
</dbReference>
<dbReference type="Proteomes" id="UP000604825">
    <property type="component" value="Unassembled WGS sequence"/>
</dbReference>
<evidence type="ECO:0000313" key="6">
    <source>
        <dbReference type="Proteomes" id="UP000604825"/>
    </source>
</evidence>
<feature type="domain" description="Gnk2-homologous" evidence="4">
    <location>
        <begin position="16"/>
        <end position="119"/>
    </location>
</feature>
<protein>
    <recommendedName>
        <fullName evidence="4">Gnk2-homologous domain-containing protein</fullName>
    </recommendedName>
</protein>
<dbReference type="InterPro" id="IPR002902">
    <property type="entry name" value="GNK2"/>
</dbReference>
<organism evidence="5 6">
    <name type="scientific">Miscanthus lutarioriparius</name>
    <dbReference type="NCBI Taxonomy" id="422564"/>
    <lineage>
        <taxon>Eukaryota</taxon>
        <taxon>Viridiplantae</taxon>
        <taxon>Streptophyta</taxon>
        <taxon>Embryophyta</taxon>
        <taxon>Tracheophyta</taxon>
        <taxon>Spermatophyta</taxon>
        <taxon>Magnoliopsida</taxon>
        <taxon>Liliopsida</taxon>
        <taxon>Poales</taxon>
        <taxon>Poaceae</taxon>
        <taxon>PACMAD clade</taxon>
        <taxon>Panicoideae</taxon>
        <taxon>Andropogonodae</taxon>
        <taxon>Andropogoneae</taxon>
        <taxon>Saccharinae</taxon>
        <taxon>Miscanthus</taxon>
    </lineage>
</organism>
<evidence type="ECO:0000313" key="5">
    <source>
        <dbReference type="EMBL" id="CAD6256534.1"/>
    </source>
</evidence>
<dbReference type="SUPFAM" id="SSF56112">
    <property type="entry name" value="Protein kinase-like (PK-like)"/>
    <property type="match status" value="1"/>
</dbReference>
<feature type="chain" id="PRO_5032693440" description="Gnk2-homologous domain-containing protein" evidence="3">
    <location>
        <begin position="18"/>
        <end position="345"/>
    </location>
</feature>
<gene>
    <name evidence="5" type="ORF">NCGR_LOCUS40040</name>
</gene>
<dbReference type="Pfam" id="PF01657">
    <property type="entry name" value="Stress-antifung"/>
    <property type="match status" value="2"/>
</dbReference>
<keyword evidence="2" id="KW-0677">Repeat</keyword>
<dbReference type="CDD" id="cd23509">
    <property type="entry name" value="Gnk2-like"/>
    <property type="match status" value="2"/>
</dbReference>
<evidence type="ECO:0000256" key="1">
    <source>
        <dbReference type="ARBA" id="ARBA00022729"/>
    </source>
</evidence>
<feature type="signal peptide" evidence="3">
    <location>
        <begin position="1"/>
        <end position="17"/>
    </location>
</feature>
<keyword evidence="1 3" id="KW-0732">Signal</keyword>
<dbReference type="OrthoDB" id="687646at2759"/>
<dbReference type="Gene3D" id="3.30.200.20">
    <property type="entry name" value="Phosphorylase Kinase, domain 1"/>
    <property type="match status" value="1"/>
</dbReference>
<evidence type="ECO:0000259" key="4">
    <source>
        <dbReference type="PROSITE" id="PS51473"/>
    </source>
</evidence>